<dbReference type="InterPro" id="IPR050445">
    <property type="entry name" value="Bact_polysacc_biosynth/exp"/>
</dbReference>
<feature type="transmembrane region" description="Helical" evidence="6">
    <location>
        <begin position="38"/>
        <end position="58"/>
    </location>
</feature>
<dbReference type="STRING" id="714943.Mucpa_3639"/>
<evidence type="ECO:0000256" key="3">
    <source>
        <dbReference type="ARBA" id="ARBA00022692"/>
    </source>
</evidence>
<dbReference type="EMBL" id="CM001403">
    <property type="protein sequence ID" value="EHQ27737.1"/>
    <property type="molecule type" value="Genomic_DNA"/>
</dbReference>
<evidence type="ECO:0000256" key="1">
    <source>
        <dbReference type="ARBA" id="ARBA00004651"/>
    </source>
</evidence>
<keyword evidence="4 6" id="KW-1133">Transmembrane helix</keyword>
<dbReference type="PANTHER" id="PTHR32309">
    <property type="entry name" value="TYROSINE-PROTEIN KINASE"/>
    <property type="match status" value="1"/>
</dbReference>
<gene>
    <name evidence="8" type="ORF">Mucpa_3639</name>
</gene>
<keyword evidence="9" id="KW-1185">Reference proteome</keyword>
<dbReference type="HOGENOM" id="CLU_063455_0_0_10"/>
<sequence>MDKPVNIQETKNTKDDEISLKELILKFQEWWRYLLSKWVTILIAGIIGGALGFTYAYFKKPIYKAELSFALEDDKAGGLGGAAGLASQFGFDLGGSGGGAFSGDNLLELMKSRSMVEKTLLTPVNIKGKDETLAELYISFNKLRKGWENKPELKKIQFTPGANRAEFSLQQDSVLGTFYNAITKSNLSVAKTDKKLSIVNIAVNSENELFSKYFVEILAKTVSDFYIATKTKKSVQNVSILQHQTDSVRRELNAAIYGVASSIDATPNANPGRQILRTPSQHRQVDVQANQAILTELVKNLEVSKVSLRKETPLIQVIDRPILPLEKEKSGKLKGLLIGGITLSFLTVLVLLVKRLFKTIMS</sequence>
<proteinExistence type="predicted"/>
<dbReference type="Pfam" id="PF02706">
    <property type="entry name" value="Wzz"/>
    <property type="match status" value="1"/>
</dbReference>
<keyword evidence="2" id="KW-1003">Cell membrane</keyword>
<name>H1XZP5_9SPHI</name>
<evidence type="ECO:0000256" key="4">
    <source>
        <dbReference type="ARBA" id="ARBA00022989"/>
    </source>
</evidence>
<dbReference type="GO" id="GO:0005886">
    <property type="term" value="C:plasma membrane"/>
    <property type="evidence" value="ECO:0007669"/>
    <property type="project" value="UniProtKB-SubCell"/>
</dbReference>
<evidence type="ECO:0000256" key="5">
    <source>
        <dbReference type="ARBA" id="ARBA00023136"/>
    </source>
</evidence>
<organism evidence="8 9">
    <name type="scientific">Mucilaginibacter paludis DSM 18603</name>
    <dbReference type="NCBI Taxonomy" id="714943"/>
    <lineage>
        <taxon>Bacteria</taxon>
        <taxon>Pseudomonadati</taxon>
        <taxon>Bacteroidota</taxon>
        <taxon>Sphingobacteriia</taxon>
        <taxon>Sphingobacteriales</taxon>
        <taxon>Sphingobacteriaceae</taxon>
        <taxon>Mucilaginibacter</taxon>
    </lineage>
</organism>
<dbReference type="PANTHER" id="PTHR32309:SF31">
    <property type="entry name" value="CAPSULAR EXOPOLYSACCHARIDE FAMILY"/>
    <property type="match status" value="1"/>
</dbReference>
<dbReference type="RefSeq" id="WP_008508295.1">
    <property type="nucleotide sequence ID" value="NZ_CM001403.1"/>
</dbReference>
<evidence type="ECO:0000259" key="7">
    <source>
        <dbReference type="Pfam" id="PF02706"/>
    </source>
</evidence>
<keyword evidence="3 6" id="KW-0812">Transmembrane</keyword>
<keyword evidence="5 6" id="KW-0472">Membrane</keyword>
<dbReference type="Proteomes" id="UP000002774">
    <property type="component" value="Chromosome"/>
</dbReference>
<feature type="domain" description="Polysaccharide chain length determinant N-terminal" evidence="7">
    <location>
        <begin position="29"/>
        <end position="119"/>
    </location>
</feature>
<protein>
    <submittedName>
        <fullName evidence="8">Lipopolysaccharide biosynthesis protein</fullName>
    </submittedName>
</protein>
<dbReference type="eggNOG" id="COG3206">
    <property type="taxonomic scope" value="Bacteria"/>
</dbReference>
<evidence type="ECO:0000313" key="8">
    <source>
        <dbReference type="EMBL" id="EHQ27737.1"/>
    </source>
</evidence>
<feature type="transmembrane region" description="Helical" evidence="6">
    <location>
        <begin position="336"/>
        <end position="357"/>
    </location>
</feature>
<reference evidence="8" key="1">
    <citation type="submission" date="2011-09" db="EMBL/GenBank/DDBJ databases">
        <title>The permanent draft genome of Mucilaginibacter paludis DSM 18603.</title>
        <authorList>
            <consortium name="US DOE Joint Genome Institute (JGI-PGF)"/>
            <person name="Lucas S."/>
            <person name="Han J."/>
            <person name="Lapidus A."/>
            <person name="Bruce D."/>
            <person name="Goodwin L."/>
            <person name="Pitluck S."/>
            <person name="Peters L."/>
            <person name="Kyrpides N."/>
            <person name="Mavromatis K."/>
            <person name="Ivanova N."/>
            <person name="Mikhailova N."/>
            <person name="Held B."/>
            <person name="Detter J.C."/>
            <person name="Tapia R."/>
            <person name="Han C."/>
            <person name="Land M."/>
            <person name="Hauser L."/>
            <person name="Markowitz V."/>
            <person name="Cheng J.-F."/>
            <person name="Hugenholtz P."/>
            <person name="Woyke T."/>
            <person name="Wu D."/>
            <person name="Tindall B."/>
            <person name="Brambilla E."/>
            <person name="Klenk H.-P."/>
            <person name="Eisen J.A."/>
        </authorList>
    </citation>
    <scope>NUCLEOTIDE SEQUENCE [LARGE SCALE GENOMIC DNA]</scope>
    <source>
        <strain evidence="8">DSM 18603</strain>
    </source>
</reference>
<accession>H1XZP5</accession>
<evidence type="ECO:0000256" key="2">
    <source>
        <dbReference type="ARBA" id="ARBA00022475"/>
    </source>
</evidence>
<dbReference type="InterPro" id="IPR003856">
    <property type="entry name" value="LPS_length_determ_N"/>
</dbReference>
<evidence type="ECO:0000256" key="6">
    <source>
        <dbReference type="SAM" id="Phobius"/>
    </source>
</evidence>
<dbReference type="AlphaFoldDB" id="H1XZP5"/>
<evidence type="ECO:0000313" key="9">
    <source>
        <dbReference type="Proteomes" id="UP000002774"/>
    </source>
</evidence>
<comment type="subcellular location">
    <subcellularLocation>
        <location evidence="1">Cell membrane</location>
        <topology evidence="1">Multi-pass membrane protein</topology>
    </subcellularLocation>
</comment>